<evidence type="ECO:0000313" key="1">
    <source>
        <dbReference type="EMBL" id="BBX30480.1"/>
    </source>
</evidence>
<sequence>MGWWNTTAEGDSFAVDSALVWGDGPADLMGDALQKIIEEFGEAWDRPPTMEELTAGLRFSAPALLAEAQETAGG</sequence>
<keyword evidence="1" id="KW-0614">Plasmid</keyword>
<geneLocation type="plasmid" evidence="1 2">
    <name>pJCM12272</name>
</geneLocation>
<organism evidence="1 2">
    <name type="scientific">Mycolicibacterium alvei</name>
    <dbReference type="NCBI Taxonomy" id="67081"/>
    <lineage>
        <taxon>Bacteria</taxon>
        <taxon>Bacillati</taxon>
        <taxon>Actinomycetota</taxon>
        <taxon>Actinomycetes</taxon>
        <taxon>Mycobacteriales</taxon>
        <taxon>Mycobacteriaceae</taxon>
        <taxon>Mycolicibacterium</taxon>
    </lineage>
</organism>
<dbReference type="EMBL" id="AP022566">
    <property type="protein sequence ID" value="BBX30480.1"/>
    <property type="molecule type" value="Genomic_DNA"/>
</dbReference>
<name>A0A6N4UZX3_9MYCO</name>
<dbReference type="Proteomes" id="UP000466906">
    <property type="component" value="Plasmid pJCM12272"/>
</dbReference>
<evidence type="ECO:0000313" key="2">
    <source>
        <dbReference type="Proteomes" id="UP000466906"/>
    </source>
</evidence>
<proteinExistence type="predicted"/>
<dbReference type="KEGG" id="malv:MALV_56050"/>
<accession>A0A6N4UZX3</accession>
<gene>
    <name evidence="1" type="ORF">MALV_56050</name>
</gene>
<dbReference type="AlphaFoldDB" id="A0A6N4UZX3"/>
<protein>
    <submittedName>
        <fullName evidence="1">Uncharacterized protein</fullName>
    </submittedName>
</protein>
<keyword evidence="2" id="KW-1185">Reference proteome</keyword>
<reference evidence="1 2" key="1">
    <citation type="journal article" date="2019" name="Emerg. Microbes Infect.">
        <title>Comprehensive subspecies identification of 175 nontuberculous mycobacteria species based on 7547 genomic profiles.</title>
        <authorList>
            <person name="Matsumoto Y."/>
            <person name="Kinjo T."/>
            <person name="Motooka D."/>
            <person name="Nabeya D."/>
            <person name="Jung N."/>
            <person name="Uechi K."/>
            <person name="Horii T."/>
            <person name="Iida T."/>
            <person name="Fujita J."/>
            <person name="Nakamura S."/>
        </authorList>
    </citation>
    <scope>NUCLEOTIDE SEQUENCE [LARGE SCALE GENOMIC DNA]</scope>
    <source>
        <strain evidence="1 2">JCM 12272</strain>
        <plasmid evidence="1">pJCM12272</plasmid>
    </source>
</reference>
<dbReference type="RefSeq" id="WP_088304732.1">
    <property type="nucleotide sequence ID" value="NZ_AP022566.1"/>
</dbReference>